<dbReference type="EMBL" id="LNAM01000046">
    <property type="protein sequence ID" value="KSV60070.1"/>
    <property type="molecule type" value="Genomic_DNA"/>
</dbReference>
<organism evidence="9 10">
    <name type="scientific">Acetivibrio ethanolgignens</name>
    <dbReference type="NCBI Taxonomy" id="290052"/>
    <lineage>
        <taxon>Bacteria</taxon>
        <taxon>Bacillati</taxon>
        <taxon>Bacillota</taxon>
        <taxon>Clostridia</taxon>
        <taxon>Eubacteriales</taxon>
        <taxon>Oscillospiraceae</taxon>
        <taxon>Acetivibrio</taxon>
    </lineage>
</organism>
<keyword evidence="6 8" id="KW-1133">Transmembrane helix</keyword>
<feature type="transmembrane region" description="Helical" evidence="8">
    <location>
        <begin position="16"/>
        <end position="39"/>
    </location>
</feature>
<feature type="transmembrane region" description="Helical" evidence="8">
    <location>
        <begin position="353"/>
        <end position="386"/>
    </location>
</feature>
<protein>
    <recommendedName>
        <fullName evidence="11">Permease</fullName>
    </recommendedName>
</protein>
<dbReference type="RefSeq" id="WP_058351650.1">
    <property type="nucleotide sequence ID" value="NZ_CABMMD010000046.1"/>
</dbReference>
<comment type="subcellular location">
    <subcellularLocation>
        <location evidence="1">Cell membrane</location>
        <topology evidence="1">Multi-pass membrane protein</topology>
    </subcellularLocation>
</comment>
<comment type="similarity">
    <text evidence="2">Belongs to the autoinducer-2 exporter (AI-2E) (TC 2.A.86) family.</text>
</comment>
<evidence type="ECO:0000256" key="1">
    <source>
        <dbReference type="ARBA" id="ARBA00004651"/>
    </source>
</evidence>
<feature type="transmembrane region" description="Helical" evidence="8">
    <location>
        <begin position="259"/>
        <end position="280"/>
    </location>
</feature>
<dbReference type="GO" id="GO:0055085">
    <property type="term" value="P:transmembrane transport"/>
    <property type="evidence" value="ECO:0007669"/>
    <property type="project" value="TreeGrafter"/>
</dbReference>
<evidence type="ECO:0000256" key="4">
    <source>
        <dbReference type="ARBA" id="ARBA00022475"/>
    </source>
</evidence>
<keyword evidence="5 8" id="KW-0812">Transmembrane</keyword>
<name>A0A0V8QIJ7_9FIRM</name>
<sequence length="426" mass="47999">MIHDLENEPKKQGFRAYFTVGVVSFLVIAAAVIFFFLLFRLDTIRSFFHKLTGILQPIIIGFVIAYLLSPIMDFFERQLIRFVLSKSKKDTVSSRISSFIRGIAIFLSLLIAFFLIYILGSLIIPEIYVSITGIIKDMPGHIDMFTNWINHTLDNNQLVASYVKEGIVKITDYFENWVETDLLSKVNTWVNYFATGVIGIINIIKNLLIGIIVSVYILIEKEHFAAQGKMIIYALFKTHPANVIIETLRQSNKIFGGFIMGKIIDSMIMGVLCFIGLSFFKMPYTLLVSVIVGVTNVIPFFGPYFGAIPSAILILFIDPMKCLYFLIFILVLQQIDGNIIGPTILGDSTGLSAFWVIFSILAAGGLFGLIGMLIGVPFFAVVYYIVSTYIEYRLSCKNLKSTSEAYRQLEHIDIKTGKSIYKDKLS</sequence>
<dbReference type="PANTHER" id="PTHR21716:SF53">
    <property type="entry name" value="PERMEASE PERM-RELATED"/>
    <property type="match status" value="1"/>
</dbReference>
<dbReference type="Pfam" id="PF01594">
    <property type="entry name" value="AI-2E_transport"/>
    <property type="match status" value="1"/>
</dbReference>
<feature type="transmembrane region" description="Helical" evidence="8">
    <location>
        <begin position="323"/>
        <end position="341"/>
    </location>
</feature>
<keyword evidence="7 8" id="KW-0472">Membrane</keyword>
<feature type="transmembrane region" description="Helical" evidence="8">
    <location>
        <begin position="96"/>
        <end position="119"/>
    </location>
</feature>
<comment type="caution">
    <text evidence="9">The sequence shown here is derived from an EMBL/GenBank/DDBJ whole genome shotgun (WGS) entry which is preliminary data.</text>
</comment>
<dbReference type="AlphaFoldDB" id="A0A0V8QIJ7"/>
<keyword evidence="10" id="KW-1185">Reference proteome</keyword>
<keyword evidence="3" id="KW-0813">Transport</keyword>
<proteinExistence type="inferred from homology"/>
<evidence type="ECO:0000256" key="2">
    <source>
        <dbReference type="ARBA" id="ARBA00009773"/>
    </source>
</evidence>
<dbReference type="PANTHER" id="PTHR21716">
    <property type="entry name" value="TRANSMEMBRANE PROTEIN"/>
    <property type="match status" value="1"/>
</dbReference>
<evidence type="ECO:0000256" key="5">
    <source>
        <dbReference type="ARBA" id="ARBA00022692"/>
    </source>
</evidence>
<evidence type="ECO:0000313" key="10">
    <source>
        <dbReference type="Proteomes" id="UP000054874"/>
    </source>
</evidence>
<evidence type="ECO:0000256" key="7">
    <source>
        <dbReference type="ARBA" id="ARBA00023136"/>
    </source>
</evidence>
<evidence type="ECO:0000256" key="3">
    <source>
        <dbReference type="ARBA" id="ARBA00022448"/>
    </source>
</evidence>
<keyword evidence="4" id="KW-1003">Cell membrane</keyword>
<dbReference type="Proteomes" id="UP000054874">
    <property type="component" value="Unassembled WGS sequence"/>
</dbReference>
<dbReference type="GO" id="GO:0005886">
    <property type="term" value="C:plasma membrane"/>
    <property type="evidence" value="ECO:0007669"/>
    <property type="project" value="UniProtKB-SubCell"/>
</dbReference>
<evidence type="ECO:0008006" key="11">
    <source>
        <dbReference type="Google" id="ProtNLM"/>
    </source>
</evidence>
<evidence type="ECO:0000256" key="6">
    <source>
        <dbReference type="ARBA" id="ARBA00022989"/>
    </source>
</evidence>
<feature type="transmembrane region" description="Helical" evidence="8">
    <location>
        <begin position="192"/>
        <end position="219"/>
    </location>
</feature>
<feature type="transmembrane region" description="Helical" evidence="8">
    <location>
        <begin position="286"/>
        <end position="316"/>
    </location>
</feature>
<accession>A0A0V8QIJ7</accession>
<dbReference type="InterPro" id="IPR002549">
    <property type="entry name" value="AI-2E-like"/>
</dbReference>
<gene>
    <name evidence="9" type="ORF">ASU35_06595</name>
</gene>
<evidence type="ECO:0000256" key="8">
    <source>
        <dbReference type="SAM" id="Phobius"/>
    </source>
</evidence>
<reference evidence="9 10" key="1">
    <citation type="submission" date="2015-11" db="EMBL/GenBank/DDBJ databases">
        <title>Butyribacter intestini gen. nov., sp. nov., a butyric acid-producing bacterium of the family Lachnospiraceae isolated from the human faeces.</title>
        <authorList>
            <person name="Zou Y."/>
            <person name="Xue W."/>
            <person name="Luo G."/>
            <person name="Lv M."/>
        </authorList>
    </citation>
    <scope>NUCLEOTIDE SEQUENCE [LARGE SCALE GENOMIC DNA]</scope>
    <source>
        <strain evidence="9 10">ACET-33324</strain>
    </source>
</reference>
<feature type="transmembrane region" description="Helical" evidence="8">
    <location>
        <begin position="54"/>
        <end position="75"/>
    </location>
</feature>
<evidence type="ECO:0000313" key="9">
    <source>
        <dbReference type="EMBL" id="KSV60070.1"/>
    </source>
</evidence>